<reference evidence="5 6" key="1">
    <citation type="journal article" date="2012" name="J. Bacteriol.">
        <title>Genome sequence of Mycobacterium hassiacum DSM 44199, a rare source of heat-stable mycobacterial proteins.</title>
        <authorList>
            <person name="Tiago I."/>
            <person name="Maranha A."/>
            <person name="Mendes V."/>
            <person name="Alarico S."/>
            <person name="Moynihan P.J."/>
            <person name="Clarke A.J."/>
            <person name="Macedo-Ribeiro S."/>
            <person name="Pereira P.J."/>
            <person name="Empadinhas N."/>
        </authorList>
    </citation>
    <scope>NUCLEOTIDE SEQUENCE [LARGE SCALE GENOMIC DNA]</scope>
    <source>
        <strain evidence="6">DSM 44199 / CIP 105218 / JCM 12690 / 3849</strain>
    </source>
</reference>
<dbReference type="STRING" id="1122247.GCA_000379865_00813"/>
<dbReference type="Proteomes" id="UP000006265">
    <property type="component" value="Unassembled WGS sequence"/>
</dbReference>
<dbReference type="Pfam" id="PF02470">
    <property type="entry name" value="MlaD"/>
    <property type="match status" value="1"/>
</dbReference>
<accession>K5B7D8</accession>
<keyword evidence="2" id="KW-0812">Transmembrane</keyword>
<keyword evidence="6" id="KW-1185">Reference proteome</keyword>
<dbReference type="InterPro" id="IPR024516">
    <property type="entry name" value="Mce_C"/>
</dbReference>
<comment type="caution">
    <text evidence="5">The sequence shown here is derived from an EMBL/GenBank/DDBJ whole genome shotgun (WGS) entry which is preliminary data.</text>
</comment>
<dbReference type="eggNOG" id="COG1463">
    <property type="taxonomic scope" value="Bacteria"/>
</dbReference>
<feature type="transmembrane region" description="Helical" evidence="2">
    <location>
        <begin position="15"/>
        <end position="37"/>
    </location>
</feature>
<dbReference type="Pfam" id="PF11887">
    <property type="entry name" value="Mce4_CUP1"/>
    <property type="match status" value="1"/>
</dbReference>
<feature type="domain" description="Mammalian cell entry C-terminal" evidence="4">
    <location>
        <begin position="122"/>
        <end position="305"/>
    </location>
</feature>
<evidence type="ECO:0000256" key="2">
    <source>
        <dbReference type="SAM" id="Phobius"/>
    </source>
</evidence>
<dbReference type="EMBL" id="AMRA01000114">
    <property type="protein sequence ID" value="EKF21773.1"/>
    <property type="molecule type" value="Genomic_DNA"/>
</dbReference>
<name>K5B7D8_MYCHD</name>
<feature type="compositionally biased region" description="Basic residues" evidence="1">
    <location>
        <begin position="369"/>
        <end position="384"/>
    </location>
</feature>
<evidence type="ECO:0000259" key="4">
    <source>
        <dbReference type="Pfam" id="PF11887"/>
    </source>
</evidence>
<feature type="compositionally biased region" description="Basic residues" evidence="1">
    <location>
        <begin position="351"/>
        <end position="360"/>
    </location>
</feature>
<dbReference type="PANTHER" id="PTHR33371:SF18">
    <property type="entry name" value="MCE-FAMILY PROTEIN MCE3C"/>
    <property type="match status" value="1"/>
</dbReference>
<dbReference type="InterPro" id="IPR003399">
    <property type="entry name" value="Mce/MlaD"/>
</dbReference>
<dbReference type="InterPro" id="IPR052336">
    <property type="entry name" value="MlaD_Phospholipid_Transporter"/>
</dbReference>
<dbReference type="AlphaFoldDB" id="K5B7D8"/>
<evidence type="ECO:0000256" key="1">
    <source>
        <dbReference type="SAM" id="MobiDB-lite"/>
    </source>
</evidence>
<dbReference type="InterPro" id="IPR005693">
    <property type="entry name" value="Mce"/>
</dbReference>
<dbReference type="GO" id="GO:0005576">
    <property type="term" value="C:extracellular region"/>
    <property type="evidence" value="ECO:0007669"/>
    <property type="project" value="TreeGrafter"/>
</dbReference>
<keyword evidence="2" id="KW-1133">Transmembrane helix</keyword>
<gene>
    <name evidence="5" type="ORF">C731_4257</name>
</gene>
<evidence type="ECO:0000259" key="3">
    <source>
        <dbReference type="Pfam" id="PF02470"/>
    </source>
</evidence>
<dbReference type="PRINTS" id="PR01782">
    <property type="entry name" value="MCEVIRFACTOR"/>
</dbReference>
<dbReference type="PANTHER" id="PTHR33371">
    <property type="entry name" value="INTERMEMBRANE PHOSPHOLIPID TRANSPORT SYSTEM BINDING PROTEIN MLAD-RELATED"/>
    <property type="match status" value="1"/>
</dbReference>
<evidence type="ECO:0000313" key="6">
    <source>
        <dbReference type="Proteomes" id="UP000006265"/>
    </source>
</evidence>
<proteinExistence type="predicted"/>
<organism evidence="5 6">
    <name type="scientific">Mycolicibacterium hassiacum (strain DSM 44199 / CIP 105218 / JCM 12690 / 3849)</name>
    <name type="common">Mycobacterium hassiacum</name>
    <dbReference type="NCBI Taxonomy" id="1122247"/>
    <lineage>
        <taxon>Bacteria</taxon>
        <taxon>Bacillati</taxon>
        <taxon>Actinomycetota</taxon>
        <taxon>Actinomycetes</taxon>
        <taxon>Mycobacteriales</taxon>
        <taxon>Mycobacteriaceae</taxon>
        <taxon>Mycolicibacterium</taxon>
    </lineage>
</organism>
<dbReference type="NCBIfam" id="TIGR00996">
    <property type="entry name" value="Mtu_fam_mce"/>
    <property type="match status" value="1"/>
</dbReference>
<feature type="domain" description="Mce/MlaD" evidence="3">
    <location>
        <begin position="39"/>
        <end position="116"/>
    </location>
</feature>
<protein>
    <submittedName>
        <fullName evidence="5">Uncharacterized protein</fullName>
    </submittedName>
</protein>
<evidence type="ECO:0000313" key="5">
    <source>
        <dbReference type="EMBL" id="EKF21773.1"/>
    </source>
</evidence>
<keyword evidence="2" id="KW-0472">Membrane</keyword>
<dbReference type="PATRIC" id="fig|1122247.3.peg.4085"/>
<sequence>MRSDSTTRDPLRTGIFGIVLVVCLMLVSFGYTGLPFWPQGQRYRAYFAHAAGLVAGNPVQVYGHTVGEVKDVALDIPTRSVRITFTVQRGIALGDQSLAAIKTDTILGQRSIEVTPRGAGKATTIPLNRTTTPYTLNNALQDLGRNVGELDQDKFVEALDTLTEAMRDATPQVRAALDGIAALSRSVSDRDHRLQQLLAHANRLSEVVAARSEQIDRLITDGNMLFAQLAQRRRAIDQLISGILTLSHQLSGFVEDNDDLLKPAMLKLNLVLDNLNERREHLSAALDRLPSYATALGEVVGSGPGFQANVFGVPPPLSVVFCWMHTSSPASSPTAWRTSCAGLSPTVRSSGRSHREKHCRSASPSPASRAHRRVAGRSRRRTGRRLAPPSTADHHRSLPVGGRAVSG</sequence>
<feature type="region of interest" description="Disordered" evidence="1">
    <location>
        <begin position="344"/>
        <end position="407"/>
    </location>
</feature>